<protein>
    <submittedName>
        <fullName evidence="2">Uncharacterized protein</fullName>
    </submittedName>
</protein>
<proteinExistence type="predicted"/>
<organism evidence="2 3">
    <name type="scientific">Podospora didyma</name>
    <dbReference type="NCBI Taxonomy" id="330526"/>
    <lineage>
        <taxon>Eukaryota</taxon>
        <taxon>Fungi</taxon>
        <taxon>Dikarya</taxon>
        <taxon>Ascomycota</taxon>
        <taxon>Pezizomycotina</taxon>
        <taxon>Sordariomycetes</taxon>
        <taxon>Sordariomycetidae</taxon>
        <taxon>Sordariales</taxon>
        <taxon>Podosporaceae</taxon>
        <taxon>Podospora</taxon>
    </lineage>
</organism>
<sequence length="170" mass="18949">MGEMRVAMRQGDIRSRDSRLRNLIARIRPIPIFIPGRGAQDPDPAYFPKYADQFYGLRKPPRERDYQVLDYLSKFYDIWLEAAAADESQSSEEKAQVDPEQFRARAQQLAHQGAPPAAEKRGRPATSSSGGGPQPQPQRRKLHTPSEGALTVQFTDTPGRAPPTRPVPAG</sequence>
<dbReference type="EMBL" id="JAULSW010000005">
    <property type="protein sequence ID" value="KAK3382013.1"/>
    <property type="molecule type" value="Genomic_DNA"/>
</dbReference>
<evidence type="ECO:0000313" key="3">
    <source>
        <dbReference type="Proteomes" id="UP001285441"/>
    </source>
</evidence>
<feature type="compositionally biased region" description="Pro residues" evidence="1">
    <location>
        <begin position="160"/>
        <end position="170"/>
    </location>
</feature>
<comment type="caution">
    <text evidence="2">The sequence shown here is derived from an EMBL/GenBank/DDBJ whole genome shotgun (WGS) entry which is preliminary data.</text>
</comment>
<dbReference type="AlphaFoldDB" id="A0AAE0TWG9"/>
<reference evidence="2" key="1">
    <citation type="journal article" date="2023" name="Mol. Phylogenet. Evol.">
        <title>Genome-scale phylogeny and comparative genomics of the fungal order Sordariales.</title>
        <authorList>
            <person name="Hensen N."/>
            <person name="Bonometti L."/>
            <person name="Westerberg I."/>
            <person name="Brannstrom I.O."/>
            <person name="Guillou S."/>
            <person name="Cros-Aarteil S."/>
            <person name="Calhoun S."/>
            <person name="Haridas S."/>
            <person name="Kuo A."/>
            <person name="Mondo S."/>
            <person name="Pangilinan J."/>
            <person name="Riley R."/>
            <person name="LaButti K."/>
            <person name="Andreopoulos B."/>
            <person name="Lipzen A."/>
            <person name="Chen C."/>
            <person name="Yan M."/>
            <person name="Daum C."/>
            <person name="Ng V."/>
            <person name="Clum A."/>
            <person name="Steindorff A."/>
            <person name="Ohm R.A."/>
            <person name="Martin F."/>
            <person name="Silar P."/>
            <person name="Natvig D.O."/>
            <person name="Lalanne C."/>
            <person name="Gautier V."/>
            <person name="Ament-Velasquez S.L."/>
            <person name="Kruys A."/>
            <person name="Hutchinson M.I."/>
            <person name="Powell A.J."/>
            <person name="Barry K."/>
            <person name="Miller A.N."/>
            <person name="Grigoriev I.V."/>
            <person name="Debuchy R."/>
            <person name="Gladieux P."/>
            <person name="Hiltunen Thoren M."/>
            <person name="Johannesson H."/>
        </authorList>
    </citation>
    <scope>NUCLEOTIDE SEQUENCE</scope>
    <source>
        <strain evidence="2">CBS 232.78</strain>
    </source>
</reference>
<reference evidence="2" key="2">
    <citation type="submission" date="2023-06" db="EMBL/GenBank/DDBJ databases">
        <authorList>
            <consortium name="Lawrence Berkeley National Laboratory"/>
            <person name="Haridas S."/>
            <person name="Hensen N."/>
            <person name="Bonometti L."/>
            <person name="Westerberg I."/>
            <person name="Brannstrom I.O."/>
            <person name="Guillou S."/>
            <person name="Cros-Aarteil S."/>
            <person name="Calhoun S."/>
            <person name="Kuo A."/>
            <person name="Mondo S."/>
            <person name="Pangilinan J."/>
            <person name="Riley R."/>
            <person name="LaButti K."/>
            <person name="Andreopoulos B."/>
            <person name="Lipzen A."/>
            <person name="Chen C."/>
            <person name="Yanf M."/>
            <person name="Daum C."/>
            <person name="Ng V."/>
            <person name="Clum A."/>
            <person name="Steindorff A."/>
            <person name="Ohm R."/>
            <person name="Martin F."/>
            <person name="Silar P."/>
            <person name="Natvig D."/>
            <person name="Lalanne C."/>
            <person name="Gautier V."/>
            <person name="Ament-velasquez S.L."/>
            <person name="Kruys A."/>
            <person name="Hutchinson M.I."/>
            <person name="Powell A.J."/>
            <person name="Barry K."/>
            <person name="Miller A.N."/>
            <person name="Grigoriev I.V."/>
            <person name="Debuchy R."/>
            <person name="Gladieux P."/>
            <person name="Thoren M.H."/>
            <person name="Johannesson H."/>
        </authorList>
    </citation>
    <scope>NUCLEOTIDE SEQUENCE</scope>
    <source>
        <strain evidence="2">CBS 232.78</strain>
    </source>
</reference>
<dbReference type="Proteomes" id="UP001285441">
    <property type="component" value="Unassembled WGS sequence"/>
</dbReference>
<keyword evidence="3" id="KW-1185">Reference proteome</keyword>
<evidence type="ECO:0000313" key="2">
    <source>
        <dbReference type="EMBL" id="KAK3382013.1"/>
    </source>
</evidence>
<name>A0AAE0TWG9_9PEZI</name>
<accession>A0AAE0TWG9</accession>
<evidence type="ECO:0000256" key="1">
    <source>
        <dbReference type="SAM" id="MobiDB-lite"/>
    </source>
</evidence>
<gene>
    <name evidence="2" type="ORF">B0H63DRAFT_451293</name>
</gene>
<feature type="region of interest" description="Disordered" evidence="1">
    <location>
        <begin position="85"/>
        <end position="170"/>
    </location>
</feature>
<feature type="compositionally biased region" description="Basic and acidic residues" evidence="1">
    <location>
        <begin position="91"/>
        <end position="103"/>
    </location>
</feature>